<accession>A0A8J8NB85</accession>
<dbReference type="InterPro" id="IPR029071">
    <property type="entry name" value="Ubiquitin-like_domsf"/>
</dbReference>
<sequence length="100" mass="10974">MSEKQIQLFLKGAEGKTVLLNDPSNPVTASTTIKKLKEIISNKTGYPANEQVLVYAGKPLADYQYDNTSGEEMKVSHYNMVDNATIFMGLRLLGGGSIEF</sequence>
<dbReference type="Gene3D" id="3.10.20.90">
    <property type="entry name" value="Phosphatidylinositol 3-kinase Catalytic Subunit, Chain A, domain 1"/>
    <property type="match status" value="1"/>
</dbReference>
<evidence type="ECO:0000313" key="2">
    <source>
        <dbReference type="EMBL" id="TNV71768.1"/>
    </source>
</evidence>
<proteinExistence type="predicted"/>
<reference evidence="2" key="1">
    <citation type="submission" date="2019-06" db="EMBL/GenBank/DDBJ databases">
        <authorList>
            <person name="Zheng W."/>
        </authorList>
    </citation>
    <scope>NUCLEOTIDE SEQUENCE</scope>
    <source>
        <strain evidence="2">QDHG01</strain>
    </source>
</reference>
<dbReference type="PROSITE" id="PS50053">
    <property type="entry name" value="UBIQUITIN_2"/>
    <property type="match status" value="1"/>
</dbReference>
<keyword evidence="3" id="KW-1185">Reference proteome</keyword>
<gene>
    <name evidence="2" type="ORF">FGO68_gene3785</name>
</gene>
<evidence type="ECO:0000313" key="3">
    <source>
        <dbReference type="Proteomes" id="UP000785679"/>
    </source>
</evidence>
<dbReference type="InterPro" id="IPR000626">
    <property type="entry name" value="Ubiquitin-like_dom"/>
</dbReference>
<dbReference type="OrthoDB" id="199599at2759"/>
<protein>
    <recommendedName>
        <fullName evidence="1">Ubiquitin-like domain-containing protein</fullName>
    </recommendedName>
</protein>
<dbReference type="SUPFAM" id="SSF54236">
    <property type="entry name" value="Ubiquitin-like"/>
    <property type="match status" value="1"/>
</dbReference>
<dbReference type="EMBL" id="RRYP01027814">
    <property type="protein sequence ID" value="TNV71768.1"/>
    <property type="molecule type" value="Genomic_DNA"/>
</dbReference>
<dbReference type="AlphaFoldDB" id="A0A8J8NB85"/>
<name>A0A8J8NB85_HALGN</name>
<comment type="caution">
    <text evidence="2">The sequence shown here is derived from an EMBL/GenBank/DDBJ whole genome shotgun (WGS) entry which is preliminary data.</text>
</comment>
<dbReference type="Pfam" id="PF00240">
    <property type="entry name" value="ubiquitin"/>
    <property type="match status" value="1"/>
</dbReference>
<dbReference type="SMART" id="SM00213">
    <property type="entry name" value="UBQ"/>
    <property type="match status" value="1"/>
</dbReference>
<feature type="domain" description="Ubiquitin-like" evidence="1">
    <location>
        <begin position="6"/>
        <end position="95"/>
    </location>
</feature>
<organism evidence="2 3">
    <name type="scientific">Halteria grandinella</name>
    <dbReference type="NCBI Taxonomy" id="5974"/>
    <lineage>
        <taxon>Eukaryota</taxon>
        <taxon>Sar</taxon>
        <taxon>Alveolata</taxon>
        <taxon>Ciliophora</taxon>
        <taxon>Intramacronucleata</taxon>
        <taxon>Spirotrichea</taxon>
        <taxon>Stichotrichia</taxon>
        <taxon>Sporadotrichida</taxon>
        <taxon>Halteriidae</taxon>
        <taxon>Halteria</taxon>
    </lineage>
</organism>
<dbReference type="Proteomes" id="UP000785679">
    <property type="component" value="Unassembled WGS sequence"/>
</dbReference>
<evidence type="ECO:0000259" key="1">
    <source>
        <dbReference type="PROSITE" id="PS50053"/>
    </source>
</evidence>